<evidence type="ECO:0000313" key="3">
    <source>
        <dbReference type="EMBL" id="RSH82101.1"/>
    </source>
</evidence>
<dbReference type="Pfam" id="PF10294">
    <property type="entry name" value="Methyltransf_16"/>
    <property type="match status" value="1"/>
</dbReference>
<dbReference type="InterPro" id="IPR033684">
    <property type="entry name" value="EFM6"/>
</dbReference>
<feature type="binding site" evidence="1">
    <location>
        <position position="186"/>
    </location>
    <ligand>
        <name>S-adenosyl-L-methionine</name>
        <dbReference type="ChEBI" id="CHEBI:59789"/>
    </ligand>
</feature>
<protein>
    <recommendedName>
        <fullName evidence="1">Protein-lysine N-methyltransferase EFM6</fullName>
        <ecNumber evidence="1">2.1.1.-</ecNumber>
    </recommendedName>
    <alternativeName>
        <fullName evidence="1">Elongation factor methyltransferase 6</fullName>
    </alternativeName>
</protein>
<feature type="compositionally biased region" description="Polar residues" evidence="2">
    <location>
        <begin position="276"/>
        <end position="292"/>
    </location>
</feature>
<dbReference type="Gene3D" id="3.40.50.150">
    <property type="entry name" value="Vaccinia Virus protein VP39"/>
    <property type="match status" value="1"/>
</dbReference>
<feature type="compositionally biased region" description="Polar residues" evidence="2">
    <location>
        <begin position="25"/>
        <end position="35"/>
    </location>
</feature>
<dbReference type="HAMAP" id="MF_03198">
    <property type="entry name" value="Methyltr_EFM6"/>
    <property type="match status" value="1"/>
</dbReference>
<dbReference type="GO" id="GO:0032259">
    <property type="term" value="P:methylation"/>
    <property type="evidence" value="ECO:0007669"/>
    <property type="project" value="UniProtKB-KW"/>
</dbReference>
<reference evidence="3 4" key="1">
    <citation type="submission" date="2018-11" db="EMBL/GenBank/DDBJ databases">
        <title>Genome sequence of Saitozyma podzolica DSM 27192.</title>
        <authorList>
            <person name="Aliyu H."/>
            <person name="Gorte O."/>
            <person name="Ochsenreither K."/>
        </authorList>
    </citation>
    <scope>NUCLEOTIDE SEQUENCE [LARGE SCALE GENOMIC DNA]</scope>
    <source>
        <strain evidence="3 4">DSM 27192</strain>
    </source>
</reference>
<dbReference type="PANTHER" id="PTHR14614:SF132">
    <property type="entry name" value="PROTEIN-LYSINE METHYLTRANSFERASE C42C1.13"/>
    <property type="match status" value="1"/>
</dbReference>
<feature type="region of interest" description="Disordered" evidence="2">
    <location>
        <begin position="267"/>
        <end position="421"/>
    </location>
</feature>
<keyword evidence="1" id="KW-0489">Methyltransferase</keyword>
<proteinExistence type="inferred from homology"/>
<feature type="compositionally biased region" description="Low complexity" evidence="2">
    <location>
        <begin position="371"/>
        <end position="381"/>
    </location>
</feature>
<evidence type="ECO:0000313" key="4">
    <source>
        <dbReference type="Proteomes" id="UP000279259"/>
    </source>
</evidence>
<comment type="subcellular location">
    <subcellularLocation>
        <location evidence="1">Cytoplasm</location>
    </subcellularLocation>
</comment>
<feature type="binding site" evidence="1">
    <location>
        <position position="167"/>
    </location>
    <ligand>
        <name>S-adenosyl-L-methionine</name>
        <dbReference type="ChEBI" id="CHEBI:59789"/>
    </ligand>
</feature>
<dbReference type="InterPro" id="IPR019410">
    <property type="entry name" value="Methyltransf_16"/>
</dbReference>
<gene>
    <name evidence="1" type="primary">EFM6</name>
    <name evidence="3" type="ORF">EHS25_006034</name>
</gene>
<feature type="binding site" evidence="1">
    <location>
        <position position="135"/>
    </location>
    <ligand>
        <name>S-adenosyl-L-methionine</name>
        <dbReference type="ChEBI" id="CHEBI:59789"/>
    </ligand>
</feature>
<dbReference type="GO" id="GO:0016279">
    <property type="term" value="F:protein-lysine N-methyltransferase activity"/>
    <property type="evidence" value="ECO:0007669"/>
    <property type="project" value="UniProtKB-UniRule"/>
</dbReference>
<feature type="region of interest" description="Disordered" evidence="2">
    <location>
        <begin position="1"/>
        <end position="56"/>
    </location>
</feature>
<sequence length="421" mass="46306">MTIPVPSSPSPCSSASGHPPRHRTASISSTDSSAPLPSFEHIAPPRPPTTKQDEETRLEVPFLQREVRLKVDAGPGCGGIAWPAGEVLSRYIAYRHSVDDTYLRRKAVLELGSGTGLVGIVAGMLDPDTRIWVTDQAPLLRLMRDNVSLNLGNVGSEHHVLVDELNWGEPVPEGIPAKDIDLVLAADCVYFEPAFPLLVRTLCDLAPVGKDIEILFCWKKRRKADRRFFQMLKKHFDSEIVDDDRPGERERYQREGKVLLRLKTFGGKKGPKDWSASAQTSNNMSEATSRSAQVEAARSEETDGAQSTQSDESSFPAPDRTASWKSDGASSVDATVFDDNEEDDAEWTESAVTQRIKNQLEKKASQRNDTRLNAATNTRTNIWSNDNSLAVRNGSAKRSKPPRRTKMPSASSAALGDLADE</sequence>
<feature type="compositionally biased region" description="Basic residues" evidence="2">
    <location>
        <begin position="395"/>
        <end position="406"/>
    </location>
</feature>
<dbReference type="GO" id="GO:0005737">
    <property type="term" value="C:cytoplasm"/>
    <property type="evidence" value="ECO:0007669"/>
    <property type="project" value="UniProtKB-SubCell"/>
</dbReference>
<dbReference type="PANTHER" id="PTHR14614">
    <property type="entry name" value="HEPATOCELLULAR CARCINOMA-ASSOCIATED ANTIGEN"/>
    <property type="match status" value="1"/>
</dbReference>
<feature type="compositionally biased region" description="Polar residues" evidence="2">
    <location>
        <begin position="304"/>
        <end position="313"/>
    </location>
</feature>
<keyword evidence="1" id="KW-0949">S-adenosyl-L-methionine</keyword>
<feature type="compositionally biased region" description="Acidic residues" evidence="2">
    <location>
        <begin position="336"/>
        <end position="347"/>
    </location>
</feature>
<dbReference type="EC" id="2.1.1.-" evidence="1"/>
<dbReference type="InterPro" id="IPR029063">
    <property type="entry name" value="SAM-dependent_MTases_sf"/>
</dbReference>
<dbReference type="SUPFAM" id="SSF53335">
    <property type="entry name" value="S-adenosyl-L-methionine-dependent methyltransferases"/>
    <property type="match status" value="1"/>
</dbReference>
<feature type="binding site" evidence="1">
    <location>
        <position position="82"/>
    </location>
    <ligand>
        <name>S-adenosyl-L-methionine</name>
        <dbReference type="ChEBI" id="CHEBI:59789"/>
    </ligand>
</feature>
<keyword evidence="4" id="KW-1185">Reference proteome</keyword>
<dbReference type="AlphaFoldDB" id="A0A427XTN5"/>
<accession>A0A427XTN5</accession>
<dbReference type="OrthoDB" id="407325at2759"/>
<dbReference type="EMBL" id="RSCD01000028">
    <property type="protein sequence ID" value="RSH82101.1"/>
    <property type="molecule type" value="Genomic_DNA"/>
</dbReference>
<feature type="compositionally biased region" description="Basic and acidic residues" evidence="2">
    <location>
        <begin position="358"/>
        <end position="370"/>
    </location>
</feature>
<keyword evidence="1" id="KW-0808">Transferase</keyword>
<dbReference type="Proteomes" id="UP000279259">
    <property type="component" value="Unassembled WGS sequence"/>
</dbReference>
<comment type="similarity">
    <text evidence="1">Belongs to the class I-like SAM-binding methyltransferase superfamily. METTL21 family. EFM6 subfamily.</text>
</comment>
<evidence type="ECO:0000256" key="1">
    <source>
        <dbReference type="HAMAP-Rule" id="MF_03198"/>
    </source>
</evidence>
<organism evidence="3 4">
    <name type="scientific">Saitozyma podzolica</name>
    <dbReference type="NCBI Taxonomy" id="1890683"/>
    <lineage>
        <taxon>Eukaryota</taxon>
        <taxon>Fungi</taxon>
        <taxon>Dikarya</taxon>
        <taxon>Basidiomycota</taxon>
        <taxon>Agaricomycotina</taxon>
        <taxon>Tremellomycetes</taxon>
        <taxon>Tremellales</taxon>
        <taxon>Trimorphomycetaceae</taxon>
        <taxon>Saitozyma</taxon>
    </lineage>
</organism>
<dbReference type="STRING" id="1890683.A0A427XTN5"/>
<comment type="caution">
    <text evidence="3">The sequence shown here is derived from an EMBL/GenBank/DDBJ whole genome shotgun (WGS) entry which is preliminary data.</text>
</comment>
<feature type="binding site" evidence="1">
    <location>
        <begin position="112"/>
        <end position="114"/>
    </location>
    <ligand>
        <name>S-adenosyl-L-methionine</name>
        <dbReference type="ChEBI" id="CHEBI:59789"/>
    </ligand>
</feature>
<comment type="function">
    <text evidence="1">S-adenosyl-L-methionine-dependent protein-lysine N-methyltransferase that methylates elongation factor 1-alpha.</text>
</comment>
<name>A0A427XTN5_9TREE</name>
<keyword evidence="1" id="KW-0963">Cytoplasm</keyword>
<evidence type="ECO:0000256" key="2">
    <source>
        <dbReference type="SAM" id="MobiDB-lite"/>
    </source>
</evidence>